<dbReference type="SMART" id="SM00355">
    <property type="entry name" value="ZnF_C2H2"/>
    <property type="match status" value="1"/>
</dbReference>
<comment type="caution">
    <text evidence="3">The sequence shown here is derived from an EMBL/GenBank/DDBJ whole genome shotgun (WGS) entry which is preliminary data.</text>
</comment>
<dbReference type="InterPro" id="IPR013087">
    <property type="entry name" value="Znf_C2H2_type"/>
</dbReference>
<keyword evidence="1" id="KW-0862">Zinc</keyword>
<organism evidence="3 4">
    <name type="scientific">Porites lobata</name>
    <dbReference type="NCBI Taxonomy" id="104759"/>
    <lineage>
        <taxon>Eukaryota</taxon>
        <taxon>Metazoa</taxon>
        <taxon>Cnidaria</taxon>
        <taxon>Anthozoa</taxon>
        <taxon>Hexacorallia</taxon>
        <taxon>Scleractinia</taxon>
        <taxon>Fungiina</taxon>
        <taxon>Poritidae</taxon>
        <taxon>Porites</taxon>
    </lineage>
</organism>
<protein>
    <recommendedName>
        <fullName evidence="2">C2H2-type domain-containing protein</fullName>
    </recommendedName>
</protein>
<proteinExistence type="predicted"/>
<dbReference type="PANTHER" id="PTHR33845">
    <property type="entry name" value="C2H2-TYPE DOMAIN-CONTAINING PROTEIN"/>
    <property type="match status" value="1"/>
</dbReference>
<keyword evidence="1" id="KW-0479">Metal-binding</keyword>
<accession>A0ABN8NFR2</accession>
<evidence type="ECO:0000259" key="2">
    <source>
        <dbReference type="PROSITE" id="PS50157"/>
    </source>
</evidence>
<dbReference type="Gene3D" id="3.30.160.60">
    <property type="entry name" value="Classic Zinc Finger"/>
    <property type="match status" value="1"/>
</dbReference>
<dbReference type="EMBL" id="CALNXK010000014">
    <property type="protein sequence ID" value="CAH3046692.1"/>
    <property type="molecule type" value="Genomic_DNA"/>
</dbReference>
<dbReference type="PROSITE" id="PS50157">
    <property type="entry name" value="ZINC_FINGER_C2H2_2"/>
    <property type="match status" value="1"/>
</dbReference>
<reference evidence="3 4" key="1">
    <citation type="submission" date="2022-05" db="EMBL/GenBank/DDBJ databases">
        <authorList>
            <consortium name="Genoscope - CEA"/>
            <person name="William W."/>
        </authorList>
    </citation>
    <scope>NUCLEOTIDE SEQUENCE [LARGE SCALE GENOMIC DNA]</scope>
</reference>
<name>A0ABN8NFR2_9CNID</name>
<keyword evidence="4" id="KW-1185">Reference proteome</keyword>
<dbReference type="Proteomes" id="UP001159405">
    <property type="component" value="Unassembled WGS sequence"/>
</dbReference>
<evidence type="ECO:0000256" key="1">
    <source>
        <dbReference type="PROSITE-ProRule" id="PRU00042"/>
    </source>
</evidence>
<gene>
    <name evidence="3" type="ORF">PLOB_00008246</name>
</gene>
<keyword evidence="1" id="KW-0863">Zinc-finger</keyword>
<feature type="domain" description="C2H2-type" evidence="2">
    <location>
        <begin position="488"/>
        <end position="514"/>
    </location>
</feature>
<evidence type="ECO:0000313" key="3">
    <source>
        <dbReference type="EMBL" id="CAH3046692.1"/>
    </source>
</evidence>
<sequence length="721" mass="80186">MVPERLVQQYQAYCNESSLPCLGRSSLLRILEVWTASVRTSLQGLDYFTASGAKAFDDLEDAADTLGDLGMGMSWAQQQKKQLKLAKRYLKGDFKVHVSKTSSVADHCRRFALSDTKDEDYKDICDHVHNGVCDRCDLVQRSVCDVEEAMSHVTTTTEELEELKFIVEQAKSSILAWKTHLLRSVNQDEARVDAVEELSKDSVLLVQDWAMKYLPRQYRESQTNWFAKRGIPWHITVVIRRAPASDVLETMTFVHIFPSCSQDSFTVLAIMGDVLKKLKKAVPNLENVFYRQDNTGCYHSASTIIGAKLQAEKAGVTLKRLDFSDPQGGKGACDRKAASIKSHMQIFLNEGHDIESASQMKTAIESSGGIPGVVVTVAETPQRQTGKNLTWDGVSFINNVEYNSKGMKVWKAYNIGPGKVVPWSKFNVCVDDQPSLIANHETEKNLNPQFVAVKPRKTADPSKAIAAEVEEDDGGSSGTDDDSGSKLFSCPEEGCTMSFQRYSSLEQHIQCGKHWRALGIGRALEHETLLDRAMLTYTFALEKPGVSNIVIPAKEGFVTREHSSDAPGFSSYMGWALKSSFSRSTRFNSSQKDYLIKKFEIGEKTGRKLDPGTVAKDMRAAKDPNGKRLSNCNEFLTSQQIQSFFSRLASKRTVNVITEEDKEEECSAHQEEVLSRLRNEVSGAVTMPHPIMFDTYDICELASGGKLKSTFSVSISASLLV</sequence>
<dbReference type="PROSITE" id="PS00028">
    <property type="entry name" value="ZINC_FINGER_C2H2_1"/>
    <property type="match status" value="1"/>
</dbReference>
<evidence type="ECO:0000313" key="4">
    <source>
        <dbReference type="Proteomes" id="UP001159405"/>
    </source>
</evidence>
<dbReference type="PANTHER" id="PTHR33845:SF1">
    <property type="entry name" value="C2H2-TYPE DOMAIN-CONTAINING PROTEIN"/>
    <property type="match status" value="1"/>
</dbReference>